<dbReference type="FunFam" id="3.20.20.70:FF:000138">
    <property type="entry name" value="NADPH dehydrogenase 1"/>
    <property type="match status" value="1"/>
</dbReference>
<dbReference type="GeneID" id="35600382"/>
<dbReference type="GO" id="GO:0010181">
    <property type="term" value="F:FMN binding"/>
    <property type="evidence" value="ECO:0007669"/>
    <property type="project" value="InterPro"/>
</dbReference>
<name>A0A2D3UVQ5_9PEZI</name>
<dbReference type="RefSeq" id="XP_023626258.1">
    <property type="nucleotide sequence ID" value="XM_023770490.1"/>
</dbReference>
<dbReference type="Pfam" id="PF00724">
    <property type="entry name" value="Oxidored_FMN"/>
    <property type="match status" value="1"/>
</dbReference>
<proteinExistence type="predicted"/>
<accession>A0A2D3UVQ5</accession>
<dbReference type="CDD" id="cd02933">
    <property type="entry name" value="OYE_like_FMN"/>
    <property type="match status" value="1"/>
</dbReference>
<sequence>MAASVNKNATSRLFKGMRLGEIELQHRVCMAPLTRFRTSDSHEILSMAVEYYTQRCSTPGTLIIAEASMISPENGGVPNMPGIYTESQIGAWKAVTDAVHAKGCSIFCQLIAVGRASNPDQLQKEGGHRLISASALPIDAASPTPSEMTEEQIQRAISQFGQASKNAIAAGFDGVEIHGANGYLVDCFIQSVSNHRTDQWGGDIEKRARFAVEVAKSAVEAVGASRVGFRISPWSLFQGMKMDDPVPQFVRLVQLLKALDIGYLHIIESRVTNSFDVEKTEGIEPFLEAWGQEKPVLVAGGFTPAVAIEAVDREYRDYNVAVVFGRFFISTPDLPFRVKNGLPLNAYDRSTFYAAKQKEGYLDYPFSQQFLEQVKV</sequence>
<dbReference type="OrthoDB" id="276546at2759"/>
<dbReference type="PANTHER" id="PTHR22893">
    <property type="entry name" value="NADH OXIDOREDUCTASE-RELATED"/>
    <property type="match status" value="1"/>
</dbReference>
<dbReference type="GO" id="GO:0003959">
    <property type="term" value="F:NADPH dehydrogenase activity"/>
    <property type="evidence" value="ECO:0007669"/>
    <property type="project" value="TreeGrafter"/>
</dbReference>
<evidence type="ECO:0000313" key="3">
    <source>
        <dbReference type="Proteomes" id="UP000225277"/>
    </source>
</evidence>
<evidence type="ECO:0000313" key="2">
    <source>
        <dbReference type="EMBL" id="CZT19368.1"/>
    </source>
</evidence>
<dbReference type="InterPro" id="IPR045247">
    <property type="entry name" value="Oye-like"/>
</dbReference>
<dbReference type="EMBL" id="FJUY01000007">
    <property type="protein sequence ID" value="CZT19368.1"/>
    <property type="molecule type" value="Genomic_DNA"/>
</dbReference>
<dbReference type="PANTHER" id="PTHR22893:SF91">
    <property type="entry name" value="NADPH DEHYDROGENASE 2-RELATED"/>
    <property type="match status" value="1"/>
</dbReference>
<dbReference type="Gene3D" id="3.20.20.70">
    <property type="entry name" value="Aldolase class I"/>
    <property type="match status" value="1"/>
</dbReference>
<dbReference type="STRING" id="112498.A0A2D3UVQ5"/>
<dbReference type="SUPFAM" id="SSF51395">
    <property type="entry name" value="FMN-linked oxidoreductases"/>
    <property type="match status" value="1"/>
</dbReference>
<protein>
    <submittedName>
        <fullName evidence="2">Probable NADH:flavin oxidoreductase/12-oxophytodienoate reductase</fullName>
    </submittedName>
</protein>
<feature type="domain" description="NADH:flavin oxidoreductase/NADH oxidase N-terminal" evidence="1">
    <location>
        <begin position="13"/>
        <end position="345"/>
    </location>
</feature>
<dbReference type="InterPro" id="IPR001155">
    <property type="entry name" value="OxRdtase_FMN_N"/>
</dbReference>
<evidence type="ECO:0000259" key="1">
    <source>
        <dbReference type="Pfam" id="PF00724"/>
    </source>
</evidence>
<keyword evidence="3" id="KW-1185">Reference proteome</keyword>
<reference evidence="2 3" key="1">
    <citation type="submission" date="2016-03" db="EMBL/GenBank/DDBJ databases">
        <authorList>
            <person name="Ploux O."/>
        </authorList>
    </citation>
    <scope>NUCLEOTIDE SEQUENCE [LARGE SCALE GENOMIC DNA]</scope>
    <source>
        <strain evidence="2 3">URUG2</strain>
    </source>
</reference>
<dbReference type="AlphaFoldDB" id="A0A2D3UVQ5"/>
<dbReference type="InterPro" id="IPR013785">
    <property type="entry name" value="Aldolase_TIM"/>
</dbReference>
<organism evidence="2 3">
    <name type="scientific">Ramularia collo-cygni</name>
    <dbReference type="NCBI Taxonomy" id="112498"/>
    <lineage>
        <taxon>Eukaryota</taxon>
        <taxon>Fungi</taxon>
        <taxon>Dikarya</taxon>
        <taxon>Ascomycota</taxon>
        <taxon>Pezizomycotina</taxon>
        <taxon>Dothideomycetes</taxon>
        <taxon>Dothideomycetidae</taxon>
        <taxon>Mycosphaerellales</taxon>
        <taxon>Mycosphaerellaceae</taxon>
        <taxon>Ramularia</taxon>
    </lineage>
</organism>
<gene>
    <name evidence="2" type="ORF">RCC_05216</name>
</gene>
<dbReference type="Proteomes" id="UP000225277">
    <property type="component" value="Unassembled WGS sequence"/>
</dbReference>